<protein>
    <submittedName>
        <fullName evidence="1">Unannotated protein</fullName>
    </submittedName>
</protein>
<sequence length="196" mass="22787">MIAIHDLILRIAATHSRETETVANFNTLNGLNAHQRTSKTSIETSIPMHVATKTGWQVGCKHFNDSTKRVTFTMRCAYFFFHRLRCDWIKTARRIIINCLQIGISRNVAFRRCSRTDTHNVRKDFSAADLTQEGFGNSTQRYARRSFSCAGALQNWPRISEAVLLHSNEICMSWTRSSQWRVTCQTRQLFRVDRIW</sequence>
<reference evidence="1" key="1">
    <citation type="submission" date="2020-05" db="EMBL/GenBank/DDBJ databases">
        <authorList>
            <person name="Chiriac C."/>
            <person name="Salcher M."/>
            <person name="Ghai R."/>
            <person name="Kavagutti S V."/>
        </authorList>
    </citation>
    <scope>NUCLEOTIDE SEQUENCE</scope>
</reference>
<evidence type="ECO:0000313" key="1">
    <source>
        <dbReference type="EMBL" id="CAB5043207.1"/>
    </source>
</evidence>
<dbReference type="EMBL" id="CAFBPZ010000182">
    <property type="protein sequence ID" value="CAB5043207.1"/>
    <property type="molecule type" value="Genomic_DNA"/>
</dbReference>
<accession>A0A6J7SPR3</accession>
<gene>
    <name evidence="1" type="ORF">UFOPK4237_01723</name>
</gene>
<organism evidence="1">
    <name type="scientific">freshwater metagenome</name>
    <dbReference type="NCBI Taxonomy" id="449393"/>
    <lineage>
        <taxon>unclassified sequences</taxon>
        <taxon>metagenomes</taxon>
        <taxon>ecological metagenomes</taxon>
    </lineage>
</organism>
<name>A0A6J7SPR3_9ZZZZ</name>
<dbReference type="AlphaFoldDB" id="A0A6J7SPR3"/>
<proteinExistence type="predicted"/>